<reference evidence="4 5" key="1">
    <citation type="submission" date="2019-12" db="EMBL/GenBank/DDBJ databases">
        <title>Whole genome sequencing of endophytic Actinobacterium Micromonospora sp. MPMI6T.</title>
        <authorList>
            <person name="Evv R."/>
            <person name="Podile A.R."/>
        </authorList>
    </citation>
    <scope>NUCLEOTIDE SEQUENCE [LARGE SCALE GENOMIC DNA]</scope>
    <source>
        <strain evidence="4 5">MPMI6</strain>
    </source>
</reference>
<name>A0ABS3VMZ5_MICEH</name>
<evidence type="ECO:0000313" key="5">
    <source>
        <dbReference type="Proteomes" id="UP000823521"/>
    </source>
</evidence>
<dbReference type="SUPFAM" id="SSF49785">
    <property type="entry name" value="Galactose-binding domain-like"/>
    <property type="match status" value="1"/>
</dbReference>
<dbReference type="EMBL" id="WVUH01000041">
    <property type="protein sequence ID" value="MBO4205895.1"/>
    <property type="molecule type" value="Genomic_DNA"/>
</dbReference>
<organism evidence="4 5">
    <name type="scientific">Micromonospora echinofusca</name>
    <dbReference type="NCBI Taxonomy" id="47858"/>
    <lineage>
        <taxon>Bacteria</taxon>
        <taxon>Bacillati</taxon>
        <taxon>Actinomycetota</taxon>
        <taxon>Actinomycetes</taxon>
        <taxon>Micromonosporales</taxon>
        <taxon>Micromonosporaceae</taxon>
        <taxon>Micromonospora</taxon>
    </lineage>
</organism>
<accession>A0ABS3VMZ5</accession>
<dbReference type="InterPro" id="IPR043708">
    <property type="entry name" value="DUF5648"/>
</dbReference>
<keyword evidence="1" id="KW-0378">Hydrolase</keyword>
<gene>
    <name evidence="4" type="ORF">GSF22_07730</name>
</gene>
<feature type="non-terminal residue" evidence="4">
    <location>
        <position position="495"/>
    </location>
</feature>
<keyword evidence="5" id="KW-1185">Reference proteome</keyword>
<feature type="domain" description="CBM-cenC" evidence="2">
    <location>
        <begin position="183"/>
        <end position="304"/>
    </location>
</feature>
<dbReference type="InterPro" id="IPR003305">
    <property type="entry name" value="CenC_carb-bd"/>
</dbReference>
<dbReference type="RefSeq" id="WP_208812317.1">
    <property type="nucleotide sequence ID" value="NZ_WVUH01000041.1"/>
</dbReference>
<dbReference type="Proteomes" id="UP000823521">
    <property type="component" value="Unassembled WGS sequence"/>
</dbReference>
<dbReference type="Pfam" id="PF02018">
    <property type="entry name" value="CBM_4_9"/>
    <property type="match status" value="1"/>
</dbReference>
<proteinExistence type="predicted"/>
<sequence length="495" mass="52691">MTAALVASTLTVGGAGPRADAHANRTATAAADSVVDSMDRPLYRSRMPYGGCEKTLFTRWYNEDESAVRTYGFASDGIVAHIAPEPGTGLVGIHHLYRPGHGDRIFTADTAERDAFLAAGWRDHGIDFHASPSAAAGLLPVYRLVKGECHGYAVGDTEKQRMLTEGWTYEKVAFHARGSFGTHLLQNGDFASGTSSWTAGGPVTPTVVDGVLHATVTADAVEPAQAWVRQGGKTMRPKRTYTLAFDASASTPVMTRVLVRENVDPYSAALDEAVELGEQTHRFTYTFDSTLDTTVGEVAFHLGANAAFTAHIDNVTLVENRWTTSTNPAQDQDQALEAAAQTGQLVEILPERGVDQQVFATPEGGLYSSGQTIPVRLKKDGAWWPVYNNLRLKNGVVAPYGSILDLRLSNGGTGPLATLTHQGHTISLTWPTALPTPTLETDTAVYPGVLGPDVDLRVKASAEGFSHVLVVKTAAAAADPRLASLTLGLTAPTLT</sequence>
<protein>
    <submittedName>
        <fullName evidence="4">Uncharacterized protein</fullName>
    </submittedName>
</protein>
<dbReference type="Gene3D" id="2.60.120.260">
    <property type="entry name" value="Galactose-binding domain-like"/>
    <property type="match status" value="1"/>
</dbReference>
<dbReference type="InterPro" id="IPR008979">
    <property type="entry name" value="Galactose-bd-like_sf"/>
</dbReference>
<evidence type="ECO:0000259" key="3">
    <source>
        <dbReference type="Pfam" id="PF18885"/>
    </source>
</evidence>
<feature type="domain" description="DUF5648" evidence="3">
    <location>
        <begin position="53"/>
        <end position="176"/>
    </location>
</feature>
<dbReference type="Pfam" id="PF18885">
    <property type="entry name" value="DUF5648"/>
    <property type="match status" value="1"/>
</dbReference>
<evidence type="ECO:0000313" key="4">
    <source>
        <dbReference type="EMBL" id="MBO4205895.1"/>
    </source>
</evidence>
<evidence type="ECO:0000256" key="1">
    <source>
        <dbReference type="ARBA" id="ARBA00022801"/>
    </source>
</evidence>
<evidence type="ECO:0000259" key="2">
    <source>
        <dbReference type="Pfam" id="PF02018"/>
    </source>
</evidence>
<comment type="caution">
    <text evidence="4">The sequence shown here is derived from an EMBL/GenBank/DDBJ whole genome shotgun (WGS) entry which is preliminary data.</text>
</comment>